<evidence type="ECO:0000256" key="3">
    <source>
        <dbReference type="ARBA" id="ARBA00004964"/>
    </source>
</evidence>
<keyword evidence="9 10" id="KW-0119">Carbohydrate metabolism</keyword>
<dbReference type="FunFam" id="2.60.40.1180:FF:000002">
    <property type="entry name" value="1,4-alpha-glucan branching enzyme GlgB"/>
    <property type="match status" value="1"/>
</dbReference>
<proteinExistence type="inferred from homology"/>
<gene>
    <name evidence="10" type="primary">glgB</name>
    <name evidence="13" type="ORF">Dace_1259</name>
</gene>
<reference evidence="13" key="2">
    <citation type="submission" date="2006-05" db="EMBL/GenBank/DDBJ databases">
        <title>Sequencing of the draft genome and assembly of Desulfuromonas acetoxidans DSM 684.</title>
        <authorList>
            <consortium name="US DOE Joint Genome Institute (JGI-PGF)"/>
            <person name="Copeland A."/>
            <person name="Lucas S."/>
            <person name="Lapidus A."/>
            <person name="Barry K."/>
            <person name="Detter J.C."/>
            <person name="Glavina del Rio T."/>
            <person name="Hammon N."/>
            <person name="Israni S."/>
            <person name="Dalin E."/>
            <person name="Tice H."/>
            <person name="Bruce D."/>
            <person name="Pitluck S."/>
            <person name="Richardson P."/>
        </authorList>
    </citation>
    <scope>NUCLEOTIDE SEQUENCE [LARGE SCALE GENOMIC DNA]</scope>
    <source>
        <strain evidence="13">DSM 684</strain>
    </source>
</reference>
<dbReference type="Gene3D" id="2.60.40.10">
    <property type="entry name" value="Immunoglobulins"/>
    <property type="match status" value="1"/>
</dbReference>
<dbReference type="SUPFAM" id="SSF81296">
    <property type="entry name" value="E set domains"/>
    <property type="match status" value="2"/>
</dbReference>
<evidence type="ECO:0000256" key="10">
    <source>
        <dbReference type="HAMAP-Rule" id="MF_00685"/>
    </source>
</evidence>
<evidence type="ECO:0000256" key="7">
    <source>
        <dbReference type="ARBA" id="ARBA00022679"/>
    </source>
</evidence>
<evidence type="ECO:0000256" key="9">
    <source>
        <dbReference type="ARBA" id="ARBA00023277"/>
    </source>
</evidence>
<dbReference type="InterPro" id="IPR044143">
    <property type="entry name" value="GlgB_N_E_set_prok"/>
</dbReference>
<feature type="active site" description="Proton donor" evidence="10 11">
    <location>
        <position position="462"/>
    </location>
</feature>
<evidence type="ECO:0000256" key="5">
    <source>
        <dbReference type="ARBA" id="ARBA00022600"/>
    </source>
</evidence>
<dbReference type="FunFam" id="2.60.40.10:FF:000169">
    <property type="entry name" value="1,4-alpha-glucan branching enzyme GlgB"/>
    <property type="match status" value="1"/>
</dbReference>
<evidence type="ECO:0000256" key="2">
    <source>
        <dbReference type="ARBA" id="ARBA00002953"/>
    </source>
</evidence>
<dbReference type="Gene3D" id="2.60.40.1180">
    <property type="entry name" value="Golgi alpha-mannosidase II"/>
    <property type="match status" value="1"/>
</dbReference>
<dbReference type="CDD" id="cd02855">
    <property type="entry name" value="E_set_GBE_prok_N"/>
    <property type="match status" value="1"/>
</dbReference>
<dbReference type="PANTHER" id="PTHR43651">
    <property type="entry name" value="1,4-ALPHA-GLUCAN-BRANCHING ENZYME"/>
    <property type="match status" value="1"/>
</dbReference>
<name>Q1JYB6_DESA6</name>
<comment type="function">
    <text evidence="2 10">Catalyzes the formation of the alpha-1,6-glucosidic linkages in glycogen by scission of a 1,4-alpha-linked oligosaccharide from growing alpha-1,4-glucan chains and the subsequent attachment of the oligosaccharide to the alpha-1,6 position.</text>
</comment>
<dbReference type="FunFam" id="3.20.20.80:FF:000003">
    <property type="entry name" value="1,4-alpha-glucan branching enzyme GlgB"/>
    <property type="match status" value="1"/>
</dbReference>
<comment type="similarity">
    <text evidence="4 10">Belongs to the glycosyl hydrolase 13 family. GlgB subfamily.</text>
</comment>
<dbReference type="Pfam" id="PF02806">
    <property type="entry name" value="Alpha-amylase_C"/>
    <property type="match status" value="1"/>
</dbReference>
<protein>
    <recommendedName>
        <fullName evidence="10">1,4-alpha-glucan branching enzyme GlgB</fullName>
        <ecNumber evidence="10">2.4.1.18</ecNumber>
    </recommendedName>
    <alternativeName>
        <fullName evidence="10">1,4-alpha-D-glucan:1,4-alpha-D-glucan 6-glucosyl-transferase</fullName>
    </alternativeName>
    <alternativeName>
        <fullName evidence="10">Alpha-(1-&gt;4)-glucan branching enzyme</fullName>
    </alternativeName>
    <alternativeName>
        <fullName evidence="10">Glycogen branching enzyme</fullName>
        <shortName evidence="10">BE</shortName>
    </alternativeName>
</protein>
<dbReference type="RefSeq" id="WP_006001257.1">
    <property type="nucleotide sequence ID" value="NZ_AAEW02000012.1"/>
</dbReference>
<dbReference type="InterPro" id="IPR004193">
    <property type="entry name" value="Glyco_hydro_13_N"/>
</dbReference>
<accession>Q1JYB6</accession>
<sequence>MIEEPLTPDHYDVKCLAEGRHYDPFVLLGYHETPTDEWIIREWLPTATRAWIVDGPQLEAVGNSGVFRARISRADKQHLGNHYAIGWQEADGFEHQVISSYTFLPQVGDVDLHLFAEGRHWFLYDVLGANPCCLDGIDGVLFAVWAPSAERVSVVGGFNAWNGLRHPMRSRGQSGVWELFIPGLCPDDRYKFEIRDQWGHVHQKTDPYARSMEMRPRTASIIHASQHEWHDQAWMEQRREYDWQHQPLSIYEVHLGSWQRRDDQRFLNYRELAHRLVDYVLWMGFTHINLMPISEHPLDESWGYQTTGYYAPTRRFGDPDDFRYFVDHCHQNGIGVFLDWVPAHFPKDDYALARFDGSALYEHEDPRLGEHQDWGTYIFNFGRNEVRNFLIANALYWMREFHLDGLRVDAVASMLYLDYSREPGQWLPNAYGGNENIDAIDFIKTLNTEIHAQYPGAVLMAEESTSWPMVSRPTWMGGLGFSMKWNMGWMNDTLGYFSQNPVYRSFHHNELTFSQMYAYFENFILPLSHDEVVHLKHSLVDKMPGDVWQKRANLRLLFSYMMVHPGKKLLFMGGEFAQWEEWDCRHSLDWSVCDDPGHRGVQLLMRDLNHLYQQETALHLHDFESQGFDWIDCHDHQQSVLSFIRQAGDEQLICLFNFTPVVREGYRIGLPRRGCYRELINSDAEIYGGSNVGLAGRLCSEDQSWMGRPVSGVVTLPPLAMLVLKWEGDL</sequence>
<evidence type="ECO:0000256" key="6">
    <source>
        <dbReference type="ARBA" id="ARBA00022676"/>
    </source>
</evidence>
<dbReference type="OrthoDB" id="9760647at2"/>
<dbReference type="CDD" id="cd11322">
    <property type="entry name" value="AmyAc_Glg_BE"/>
    <property type="match status" value="1"/>
</dbReference>
<dbReference type="PANTHER" id="PTHR43651:SF3">
    <property type="entry name" value="1,4-ALPHA-GLUCAN-BRANCHING ENZYME"/>
    <property type="match status" value="1"/>
</dbReference>
<keyword evidence="14" id="KW-1185">Reference proteome</keyword>
<dbReference type="InterPro" id="IPR006407">
    <property type="entry name" value="GlgB"/>
</dbReference>
<evidence type="ECO:0000313" key="13">
    <source>
        <dbReference type="EMBL" id="EAT15290.1"/>
    </source>
</evidence>
<dbReference type="NCBIfam" id="NF003811">
    <property type="entry name" value="PRK05402.1"/>
    <property type="match status" value="1"/>
</dbReference>
<keyword evidence="5 10" id="KW-0321">Glycogen metabolism</keyword>
<evidence type="ECO:0000256" key="1">
    <source>
        <dbReference type="ARBA" id="ARBA00000826"/>
    </source>
</evidence>
<dbReference type="InterPro" id="IPR006048">
    <property type="entry name" value="A-amylase/branching_C"/>
</dbReference>
<evidence type="ECO:0000313" key="14">
    <source>
        <dbReference type="Proteomes" id="UP000005695"/>
    </source>
</evidence>
<dbReference type="GO" id="GO:0043169">
    <property type="term" value="F:cation binding"/>
    <property type="evidence" value="ECO:0007669"/>
    <property type="project" value="InterPro"/>
</dbReference>
<dbReference type="NCBIfam" id="NF008967">
    <property type="entry name" value="PRK12313.1"/>
    <property type="match status" value="1"/>
</dbReference>
<keyword evidence="7 10" id="KW-0808">Transferase</keyword>
<evidence type="ECO:0000256" key="11">
    <source>
        <dbReference type="PIRSR" id="PIRSR000463-1"/>
    </source>
</evidence>
<dbReference type="SUPFAM" id="SSF51011">
    <property type="entry name" value="Glycosyl hydrolase domain"/>
    <property type="match status" value="1"/>
</dbReference>
<keyword evidence="8 10" id="KW-0320">Glycogen biosynthesis</keyword>
<feature type="domain" description="Glycosyl hydrolase family 13 catalytic" evidence="12">
    <location>
        <begin position="252"/>
        <end position="610"/>
    </location>
</feature>
<dbReference type="GO" id="GO:0003844">
    <property type="term" value="F:1,4-alpha-glucan branching enzyme activity"/>
    <property type="evidence" value="ECO:0007669"/>
    <property type="project" value="UniProtKB-UniRule"/>
</dbReference>
<evidence type="ECO:0000256" key="8">
    <source>
        <dbReference type="ARBA" id="ARBA00023056"/>
    </source>
</evidence>
<keyword evidence="6 10" id="KW-0328">Glycosyltransferase</keyword>
<dbReference type="Pfam" id="PF22019">
    <property type="entry name" value="GlgB_N"/>
    <property type="match status" value="1"/>
</dbReference>
<feature type="active site" description="Nucleophile" evidence="10 11">
    <location>
        <position position="409"/>
    </location>
</feature>
<dbReference type="InterPro" id="IPR006047">
    <property type="entry name" value="GH13_cat_dom"/>
</dbReference>
<organism evidence="13 14">
    <name type="scientific">Desulfuromonas acetoxidans (strain DSM 684 / 11070)</name>
    <dbReference type="NCBI Taxonomy" id="281689"/>
    <lineage>
        <taxon>Bacteria</taxon>
        <taxon>Pseudomonadati</taxon>
        <taxon>Thermodesulfobacteriota</taxon>
        <taxon>Desulfuromonadia</taxon>
        <taxon>Desulfuromonadales</taxon>
        <taxon>Desulfuromonadaceae</taxon>
        <taxon>Desulfuromonas</taxon>
    </lineage>
</organism>
<dbReference type="HAMAP" id="MF_00685">
    <property type="entry name" value="GlgB"/>
    <property type="match status" value="1"/>
</dbReference>
<dbReference type="InterPro" id="IPR014756">
    <property type="entry name" value="Ig_E-set"/>
</dbReference>
<reference evidence="13" key="1">
    <citation type="submission" date="2006-05" db="EMBL/GenBank/DDBJ databases">
        <title>Annotation of the draft genome assembly of Desulfuromonas acetoxidans DSM 684.</title>
        <authorList>
            <consortium name="US DOE Joint Genome Institute (JGI-ORNL)"/>
            <person name="Larimer F."/>
            <person name="Land M."/>
            <person name="Hauser L."/>
        </authorList>
    </citation>
    <scope>NUCLEOTIDE SEQUENCE [LARGE SCALE GENOMIC DNA]</scope>
    <source>
        <strain evidence="13">DSM 684</strain>
    </source>
</reference>
<evidence type="ECO:0000259" key="12">
    <source>
        <dbReference type="SMART" id="SM00642"/>
    </source>
</evidence>
<dbReference type="Pfam" id="PF00128">
    <property type="entry name" value="Alpha-amylase"/>
    <property type="match status" value="1"/>
</dbReference>
<dbReference type="Pfam" id="PF02922">
    <property type="entry name" value="CBM_48"/>
    <property type="match status" value="1"/>
</dbReference>
<dbReference type="EC" id="2.4.1.18" evidence="10"/>
<comment type="pathway">
    <text evidence="3 10">Glycan biosynthesis; glycogen biosynthesis.</text>
</comment>
<dbReference type="SMART" id="SM00642">
    <property type="entry name" value="Aamy"/>
    <property type="match status" value="1"/>
</dbReference>
<comment type="subunit">
    <text evidence="10">Monomer.</text>
</comment>
<evidence type="ECO:0000256" key="4">
    <source>
        <dbReference type="ARBA" id="ARBA00009000"/>
    </source>
</evidence>
<dbReference type="GO" id="GO:0004553">
    <property type="term" value="F:hydrolase activity, hydrolyzing O-glycosyl compounds"/>
    <property type="evidence" value="ECO:0007669"/>
    <property type="project" value="InterPro"/>
</dbReference>
<dbReference type="InterPro" id="IPR054169">
    <property type="entry name" value="GlgB_N"/>
</dbReference>
<dbReference type="GO" id="GO:0005978">
    <property type="term" value="P:glycogen biosynthetic process"/>
    <property type="evidence" value="ECO:0007669"/>
    <property type="project" value="UniProtKB-UniRule"/>
</dbReference>
<dbReference type="InterPro" id="IPR013783">
    <property type="entry name" value="Ig-like_fold"/>
</dbReference>
<dbReference type="GO" id="GO:0005829">
    <property type="term" value="C:cytosol"/>
    <property type="evidence" value="ECO:0007669"/>
    <property type="project" value="TreeGrafter"/>
</dbReference>
<dbReference type="Proteomes" id="UP000005695">
    <property type="component" value="Unassembled WGS sequence"/>
</dbReference>
<dbReference type="EMBL" id="AAEW02000012">
    <property type="protein sequence ID" value="EAT15290.1"/>
    <property type="molecule type" value="Genomic_DNA"/>
</dbReference>
<dbReference type="NCBIfam" id="TIGR01515">
    <property type="entry name" value="branching_enzym"/>
    <property type="match status" value="1"/>
</dbReference>
<dbReference type="SUPFAM" id="SSF51445">
    <property type="entry name" value="(Trans)glycosidases"/>
    <property type="match status" value="1"/>
</dbReference>
<dbReference type="InterPro" id="IPR037439">
    <property type="entry name" value="Branching_enzy"/>
</dbReference>
<dbReference type="PIRSF" id="PIRSF000463">
    <property type="entry name" value="GlgB"/>
    <property type="match status" value="1"/>
</dbReference>
<comment type="catalytic activity">
    <reaction evidence="1 10">
        <text>Transfers a segment of a (1-&gt;4)-alpha-D-glucan chain to a primary hydroxy group in a similar glucan chain.</text>
        <dbReference type="EC" id="2.4.1.18"/>
    </reaction>
</comment>
<dbReference type="Gene3D" id="3.20.20.80">
    <property type="entry name" value="Glycosidases"/>
    <property type="match status" value="1"/>
</dbReference>
<dbReference type="InterPro" id="IPR013780">
    <property type="entry name" value="Glyco_hydro_b"/>
</dbReference>
<dbReference type="UniPathway" id="UPA00164"/>
<dbReference type="AlphaFoldDB" id="Q1JYB6"/>
<comment type="caution">
    <text evidence="13">The sequence shown here is derived from an EMBL/GenBank/DDBJ whole genome shotgun (WGS) entry which is preliminary data.</text>
</comment>
<dbReference type="InterPro" id="IPR017853">
    <property type="entry name" value="GH"/>
</dbReference>